<evidence type="ECO:0000313" key="3">
    <source>
        <dbReference type="Proteomes" id="UP001438707"/>
    </source>
</evidence>
<accession>A0AAW1S3F3</accession>
<dbReference type="InterPro" id="IPR036188">
    <property type="entry name" value="FAD/NAD-bd_sf"/>
</dbReference>
<evidence type="ECO:0000313" key="2">
    <source>
        <dbReference type="EMBL" id="KAK9840152.1"/>
    </source>
</evidence>
<dbReference type="Gene3D" id="3.50.50.60">
    <property type="entry name" value="FAD/NAD(P)-binding domain"/>
    <property type="match status" value="1"/>
</dbReference>
<keyword evidence="3" id="KW-1185">Reference proteome</keyword>
<organism evidence="2 3">
    <name type="scientific">Apatococcus lobatus</name>
    <dbReference type="NCBI Taxonomy" id="904363"/>
    <lineage>
        <taxon>Eukaryota</taxon>
        <taxon>Viridiplantae</taxon>
        <taxon>Chlorophyta</taxon>
        <taxon>core chlorophytes</taxon>
        <taxon>Trebouxiophyceae</taxon>
        <taxon>Chlorellales</taxon>
        <taxon>Chlorellaceae</taxon>
        <taxon>Apatococcus</taxon>
    </lineage>
</organism>
<feature type="compositionally biased region" description="Basic and acidic residues" evidence="1">
    <location>
        <begin position="174"/>
        <end position="185"/>
    </location>
</feature>
<comment type="caution">
    <text evidence="2">The sequence shown here is derived from an EMBL/GenBank/DDBJ whole genome shotgun (WGS) entry which is preliminary data.</text>
</comment>
<name>A0AAW1S3F3_9CHLO</name>
<dbReference type="EMBL" id="JALJOS010000004">
    <property type="protein sequence ID" value="KAK9840152.1"/>
    <property type="molecule type" value="Genomic_DNA"/>
</dbReference>
<sequence length="255" mass="27389">MSYLAGMRIGISGAGIAITAFALALEQACKASRVVRLLQLGLLDELEQLQEPGSNVHFCYRNLDPLLAFSPQKNKAGEFSTQTTMRIMRAHLQRALLDRVPSDCVHYGKLAQSALPAAQPDGPVQLSFADGSRAECDLLVVADGANRQNESLGAGSSAASEGAAHNAWQGQHLHDPWHRGQEHGHVGTQPQRPPVLSRGDFCSASRPCCRPGFFGHRASQDNGRLWRANAQHAAPHTSLLHYLHPGLGKGNSSVA</sequence>
<dbReference type="Proteomes" id="UP001438707">
    <property type="component" value="Unassembled WGS sequence"/>
</dbReference>
<proteinExistence type="predicted"/>
<gene>
    <name evidence="2" type="ORF">WJX74_004180</name>
</gene>
<dbReference type="AlphaFoldDB" id="A0AAW1S3F3"/>
<reference evidence="2 3" key="1">
    <citation type="journal article" date="2024" name="Nat. Commun.">
        <title>Phylogenomics reveals the evolutionary origins of lichenization in chlorophyte algae.</title>
        <authorList>
            <person name="Puginier C."/>
            <person name="Libourel C."/>
            <person name="Otte J."/>
            <person name="Skaloud P."/>
            <person name="Haon M."/>
            <person name="Grisel S."/>
            <person name="Petersen M."/>
            <person name="Berrin J.G."/>
            <person name="Delaux P.M."/>
            <person name="Dal Grande F."/>
            <person name="Keller J."/>
        </authorList>
    </citation>
    <scope>NUCLEOTIDE SEQUENCE [LARGE SCALE GENOMIC DNA]</scope>
    <source>
        <strain evidence="2 3">SAG 2145</strain>
    </source>
</reference>
<dbReference type="SUPFAM" id="SSF51905">
    <property type="entry name" value="FAD/NAD(P)-binding domain"/>
    <property type="match status" value="1"/>
</dbReference>
<evidence type="ECO:0000256" key="1">
    <source>
        <dbReference type="SAM" id="MobiDB-lite"/>
    </source>
</evidence>
<protein>
    <submittedName>
        <fullName evidence="2">Uncharacterized protein</fullName>
    </submittedName>
</protein>
<feature type="region of interest" description="Disordered" evidence="1">
    <location>
        <begin position="174"/>
        <end position="195"/>
    </location>
</feature>